<dbReference type="EMBL" id="SRYG01000004">
    <property type="protein sequence ID" value="TGY66773.1"/>
    <property type="molecule type" value="Genomic_DNA"/>
</dbReference>
<gene>
    <name evidence="1" type="ORF">E5336_03030</name>
</gene>
<accession>A0AC61RAE6</accession>
<proteinExistence type="predicted"/>
<evidence type="ECO:0000313" key="1">
    <source>
        <dbReference type="EMBL" id="TGY66773.1"/>
    </source>
</evidence>
<organism evidence="1 2">
    <name type="scientific">Dubosiella muris</name>
    <dbReference type="NCBI Taxonomy" id="3038133"/>
    <lineage>
        <taxon>Bacteria</taxon>
        <taxon>Bacillati</taxon>
        <taxon>Bacillota</taxon>
        <taxon>Erysipelotrichia</taxon>
        <taxon>Erysipelotrichales</taxon>
        <taxon>Erysipelotrichaceae</taxon>
        <taxon>Dubosiella</taxon>
    </lineage>
</organism>
<name>A0AC61RAE6_9FIRM</name>
<sequence length="71" mass="8222">MKSMVDELNSVPVKKSVVTSIEYDCKHADKEDEVFDTVRDIVANHQEDFSKITYDLDPMNHKVKVEVSEHK</sequence>
<keyword evidence="2" id="KW-1185">Reference proteome</keyword>
<evidence type="ECO:0000313" key="2">
    <source>
        <dbReference type="Proteomes" id="UP000308836"/>
    </source>
</evidence>
<dbReference type="Proteomes" id="UP000308836">
    <property type="component" value="Unassembled WGS sequence"/>
</dbReference>
<comment type="caution">
    <text evidence="1">The sequence shown here is derived from an EMBL/GenBank/DDBJ whole genome shotgun (WGS) entry which is preliminary data.</text>
</comment>
<reference evidence="1" key="1">
    <citation type="submission" date="2019-04" db="EMBL/GenBank/DDBJ databases">
        <title>Microbes associate with the intestines of laboratory mice.</title>
        <authorList>
            <person name="Navarre W."/>
            <person name="Wong E."/>
            <person name="Huang K."/>
            <person name="Tropini C."/>
            <person name="Ng K."/>
            <person name="Yu B."/>
        </authorList>
    </citation>
    <scope>NUCLEOTIDE SEQUENCE</scope>
    <source>
        <strain evidence="1">NM09_H32</strain>
    </source>
</reference>
<protein>
    <submittedName>
        <fullName evidence="1">Uncharacterized protein</fullName>
    </submittedName>
</protein>